<dbReference type="Pfam" id="PF10539">
    <property type="entry name" value="Dev_Cell_Death"/>
    <property type="match status" value="1"/>
</dbReference>
<dbReference type="SMART" id="SM00767">
    <property type="entry name" value="DCD"/>
    <property type="match status" value="1"/>
</dbReference>
<evidence type="ECO:0000313" key="6">
    <source>
        <dbReference type="Proteomes" id="UP001367508"/>
    </source>
</evidence>
<dbReference type="PANTHER" id="PTHR46034">
    <property type="match status" value="1"/>
</dbReference>
<feature type="compositionally biased region" description="Basic and acidic residues" evidence="2">
    <location>
        <begin position="297"/>
        <end position="314"/>
    </location>
</feature>
<dbReference type="SUPFAM" id="SSF117281">
    <property type="entry name" value="Kelch motif"/>
    <property type="match status" value="1"/>
</dbReference>
<evidence type="ECO:0000256" key="2">
    <source>
        <dbReference type="SAM" id="MobiDB-lite"/>
    </source>
</evidence>
<dbReference type="SMART" id="SM00612">
    <property type="entry name" value="Kelch"/>
    <property type="match status" value="5"/>
</dbReference>
<keyword evidence="3" id="KW-0812">Transmembrane</keyword>
<dbReference type="InterPro" id="IPR044832">
    <property type="entry name" value="NRP-like"/>
</dbReference>
<accession>A0AAN9LPN2</accession>
<name>A0AAN9LPN2_CANGL</name>
<feature type="domain" description="DCD" evidence="4">
    <location>
        <begin position="135"/>
        <end position="268"/>
    </location>
</feature>
<feature type="region of interest" description="Disordered" evidence="2">
    <location>
        <begin position="297"/>
        <end position="318"/>
    </location>
</feature>
<keyword evidence="3" id="KW-1133">Transmembrane helix</keyword>
<keyword evidence="3" id="KW-0472">Membrane</keyword>
<dbReference type="GO" id="GO:0034976">
    <property type="term" value="P:response to endoplasmic reticulum stress"/>
    <property type="evidence" value="ECO:0007669"/>
    <property type="project" value="InterPro"/>
</dbReference>
<feature type="coiled-coil region" evidence="1">
    <location>
        <begin position="420"/>
        <end position="468"/>
    </location>
</feature>
<keyword evidence="1" id="KW-0175">Coiled coil</keyword>
<dbReference type="Proteomes" id="UP001367508">
    <property type="component" value="Unassembled WGS sequence"/>
</dbReference>
<feature type="transmembrane region" description="Helical" evidence="3">
    <location>
        <begin position="57"/>
        <end position="78"/>
    </location>
</feature>
<dbReference type="InterPro" id="IPR013989">
    <property type="entry name" value="Dev_and_cell_death_domain"/>
</dbReference>
<dbReference type="InterPro" id="IPR006652">
    <property type="entry name" value="Kelch_1"/>
</dbReference>
<dbReference type="InterPro" id="IPR015915">
    <property type="entry name" value="Kelch-typ_b-propeller"/>
</dbReference>
<keyword evidence="6" id="KW-1185">Reference proteome</keyword>
<reference evidence="5 6" key="1">
    <citation type="submission" date="2024-01" db="EMBL/GenBank/DDBJ databases">
        <title>The genomes of 5 underutilized Papilionoideae crops provide insights into root nodulation and disease resistanc.</title>
        <authorList>
            <person name="Jiang F."/>
        </authorList>
    </citation>
    <scope>NUCLEOTIDE SEQUENCE [LARGE SCALE GENOMIC DNA]</scope>
    <source>
        <strain evidence="5">LVBAO_FW01</strain>
        <tissue evidence="5">Leaves</tissue>
    </source>
</reference>
<organism evidence="5 6">
    <name type="scientific">Canavalia gladiata</name>
    <name type="common">Sword bean</name>
    <name type="synonym">Dolichos gladiatus</name>
    <dbReference type="NCBI Taxonomy" id="3824"/>
    <lineage>
        <taxon>Eukaryota</taxon>
        <taxon>Viridiplantae</taxon>
        <taxon>Streptophyta</taxon>
        <taxon>Embryophyta</taxon>
        <taxon>Tracheophyta</taxon>
        <taxon>Spermatophyta</taxon>
        <taxon>Magnoliopsida</taxon>
        <taxon>eudicotyledons</taxon>
        <taxon>Gunneridae</taxon>
        <taxon>Pentapetalae</taxon>
        <taxon>rosids</taxon>
        <taxon>fabids</taxon>
        <taxon>Fabales</taxon>
        <taxon>Fabaceae</taxon>
        <taxon>Papilionoideae</taxon>
        <taxon>50 kb inversion clade</taxon>
        <taxon>NPAAA clade</taxon>
        <taxon>indigoferoid/millettioid clade</taxon>
        <taxon>Phaseoleae</taxon>
        <taxon>Canavalia</taxon>
    </lineage>
</organism>
<evidence type="ECO:0000256" key="1">
    <source>
        <dbReference type="SAM" id="Coils"/>
    </source>
</evidence>
<evidence type="ECO:0000256" key="3">
    <source>
        <dbReference type="SAM" id="Phobius"/>
    </source>
</evidence>
<protein>
    <recommendedName>
        <fullName evidence="4">DCD domain-containing protein</fullName>
    </recommendedName>
</protein>
<dbReference type="AlphaFoldDB" id="A0AAN9LPN2"/>
<sequence length="780" mass="87472">MECSITLATILDRLFRFNLSSFVDVDMCNAYKQDKGVMEGTMKTNHCKHFIIFCHKILLPFQLLSLLCVSVLATIASITPSLLSSLTFSVHPSLCVCYKMTGAWIKKPQTSQFSGTQPFSPNLVTTVCGRNLKKNELGGVIFGCKNATIKECLSKQLFGLPAQHFSYVKNVDPGLPLFLFNYDDKKLHGIFEAASSGKMYIDPYGWTTDGSERTQYPAQVQIRVRLQCHPLSEDKFRQVIEDNYYTHKHFWFELDHGQTSKLISLLSSLAIPPGNSVPQSTQKWITVSRSILSHEKLGEDEASKMPGSKLEHSSHSSMRLYSTENDISLDRNFQPLDTHKDEKEVKQDEKEVKQDEKNIITMKLKDLARNCENPDLSLANNVNDTPDLNNKEKGFMDASGGGLDKKDENPSPPFEYQYNIAQLVQEVKELTNFKERQTERNCYLEQKLIEAEMEIQCLKDRCTLLESACNIPNHLMHVEKPETTSVAELYLDPKDSLFLIGGFDGKSWLATMDLYCTSQNVIKSLKPMSSVRSYASVVWLNGEIYVFGGGNGYVWYDTVESYNPVHDIWTVGPSLNQKKGSLSGAALDDKIFAVGGGNGVDCFSDVEMLDLDLGRWIPTRSMQDKRFALAAVELNGVLYATGGYDGHDYLKSAERFDPREHSWTKIPNMNTKRGCHSLVVLNEKLYALGGFDGDKMVPTIEVFDPCLGAWTMGEPMNNPRGYSAAVVVNESIYIIGGVKEVGENIVDTVENYKEGQGWQETCTIAAGKRSFLSAIAYTHE</sequence>
<dbReference type="PROSITE" id="PS51222">
    <property type="entry name" value="DCD"/>
    <property type="match status" value="1"/>
</dbReference>
<dbReference type="Gene3D" id="2.120.10.80">
    <property type="entry name" value="Kelch-type beta propeller"/>
    <property type="match status" value="2"/>
</dbReference>
<comment type="caution">
    <text evidence="5">The sequence shown here is derived from an EMBL/GenBank/DDBJ whole genome shotgun (WGS) entry which is preliminary data.</text>
</comment>
<proteinExistence type="predicted"/>
<evidence type="ECO:0000313" key="5">
    <source>
        <dbReference type="EMBL" id="KAK7339975.1"/>
    </source>
</evidence>
<dbReference type="PANTHER" id="PTHR46034:SF7">
    <property type="entry name" value="INFLUENZA VIRUS NS1A-BINDING PROTEIN"/>
    <property type="match status" value="1"/>
</dbReference>
<gene>
    <name evidence="5" type="ORF">VNO77_20665</name>
</gene>
<dbReference type="EMBL" id="JAYMYQ010000004">
    <property type="protein sequence ID" value="KAK7339975.1"/>
    <property type="molecule type" value="Genomic_DNA"/>
</dbReference>
<evidence type="ECO:0000259" key="4">
    <source>
        <dbReference type="PROSITE" id="PS51222"/>
    </source>
</evidence>
<dbReference type="Pfam" id="PF01344">
    <property type="entry name" value="Kelch_1"/>
    <property type="match status" value="5"/>
</dbReference>